<dbReference type="InParanoid" id="D8U042"/>
<evidence type="ECO:0000313" key="3">
    <source>
        <dbReference type="Proteomes" id="UP000001058"/>
    </source>
</evidence>
<dbReference type="RefSeq" id="XP_002952081.1">
    <property type="nucleotide sequence ID" value="XM_002952035.1"/>
</dbReference>
<dbReference type="GO" id="GO:0005737">
    <property type="term" value="C:cytoplasm"/>
    <property type="evidence" value="ECO:0007669"/>
    <property type="project" value="TreeGrafter"/>
</dbReference>
<dbReference type="PANTHER" id="PTHR32194:SF7">
    <property type="entry name" value="ATP-DEPENDENT PROTEASE SUBUNIT HSLV"/>
    <property type="match status" value="1"/>
</dbReference>
<gene>
    <name evidence="2" type="ORF">VOLCADRAFT_92617</name>
</gene>
<dbReference type="eggNOG" id="ENOG502RS9W">
    <property type="taxonomic scope" value="Eukaryota"/>
</dbReference>
<keyword evidence="1" id="KW-0645">Protease</keyword>
<dbReference type="GO" id="GO:0004298">
    <property type="term" value="F:threonine-type endopeptidase activity"/>
    <property type="evidence" value="ECO:0007669"/>
    <property type="project" value="UniProtKB-KW"/>
</dbReference>
<organism evidence="3">
    <name type="scientific">Volvox carteri f. nagariensis</name>
    <dbReference type="NCBI Taxonomy" id="3068"/>
    <lineage>
        <taxon>Eukaryota</taxon>
        <taxon>Viridiplantae</taxon>
        <taxon>Chlorophyta</taxon>
        <taxon>core chlorophytes</taxon>
        <taxon>Chlorophyceae</taxon>
        <taxon>CS clade</taxon>
        <taxon>Chlamydomonadales</taxon>
        <taxon>Volvocaceae</taxon>
        <taxon>Volvox</taxon>
    </lineage>
</organism>
<dbReference type="AlphaFoldDB" id="D8U042"/>
<dbReference type="GeneID" id="9628331"/>
<dbReference type="EMBL" id="GL378348">
    <property type="protein sequence ID" value="EFJ46872.1"/>
    <property type="molecule type" value="Genomic_DNA"/>
</dbReference>
<sequence length="390" mass="40961">MVVMIGDGQVSVGTVTVKPNVRKVRRIGEGVVAGFAGTAADGLSLLERLEMKLEEHPGQLLRAAVELAKQWRQDKALRFLQAELLVADASTTLTISGNGDVLEPHDGVMGKKAMKIAADMCIYTNDNFTVESISVELPGAPGAGGGAAAGAAAAAAAGGGGTSYPTAVSVANEDAAHFWATGVGLRLHGKALTKGSHRYSYGRGSGVGPLIWYEPTSVRLNSATMYSYMTPHPILVTAEGQLPVPLYARSDISRCAVVPLDAHAMPRNADTAITLIYDYGMDATTVLAVDQDFAHSANHFAHSVLTTAAQARASDALLPTTPMKRLAASPAAPDLYGPPLHVTLHHHHDLGPGKRPGDGMPQDKLIFVPDGYTASAKLGFCFLFCKLLFL</sequence>
<dbReference type="GO" id="GO:0051603">
    <property type="term" value="P:proteolysis involved in protein catabolic process"/>
    <property type="evidence" value="ECO:0007669"/>
    <property type="project" value="InterPro"/>
</dbReference>
<keyword evidence="1" id="KW-0378">Hydrolase</keyword>
<dbReference type="Proteomes" id="UP000001058">
    <property type="component" value="Unassembled WGS sequence"/>
</dbReference>
<dbReference type="STRING" id="3068.D8U042"/>
<dbReference type="InterPro" id="IPR029055">
    <property type="entry name" value="Ntn_hydrolases_N"/>
</dbReference>
<dbReference type="InterPro" id="IPR001353">
    <property type="entry name" value="Proteasome_sua/b"/>
</dbReference>
<dbReference type="NCBIfam" id="NF003964">
    <property type="entry name" value="PRK05456.1"/>
    <property type="match status" value="1"/>
</dbReference>
<dbReference type="PANTHER" id="PTHR32194">
    <property type="entry name" value="METALLOPROTEASE TLDD"/>
    <property type="match status" value="1"/>
</dbReference>
<keyword evidence="3" id="KW-1185">Reference proteome</keyword>
<accession>D8U042</accession>
<name>D8U042_VOLCA</name>
<dbReference type="SUPFAM" id="SSF56235">
    <property type="entry name" value="N-terminal nucleophile aminohydrolases (Ntn hydrolases)"/>
    <property type="match status" value="1"/>
</dbReference>
<dbReference type="InterPro" id="IPR023333">
    <property type="entry name" value="Proteasome_suB-type"/>
</dbReference>
<evidence type="ECO:0000256" key="1">
    <source>
        <dbReference type="ARBA" id="ARBA00022698"/>
    </source>
</evidence>
<dbReference type="Gene3D" id="3.60.20.10">
    <property type="entry name" value="Glutamine Phosphoribosylpyrophosphate, subunit 1, domain 1"/>
    <property type="match status" value="1"/>
</dbReference>
<dbReference type="OrthoDB" id="276825at2759"/>
<reference evidence="2 3" key="1">
    <citation type="journal article" date="2010" name="Science">
        <title>Genomic analysis of organismal complexity in the multicellular green alga Volvox carteri.</title>
        <authorList>
            <person name="Prochnik S.E."/>
            <person name="Umen J."/>
            <person name="Nedelcu A.M."/>
            <person name="Hallmann A."/>
            <person name="Miller S.M."/>
            <person name="Nishii I."/>
            <person name="Ferris P."/>
            <person name="Kuo A."/>
            <person name="Mitros T."/>
            <person name="Fritz-Laylin L.K."/>
            <person name="Hellsten U."/>
            <person name="Chapman J."/>
            <person name="Simakov O."/>
            <person name="Rensing S.A."/>
            <person name="Terry A."/>
            <person name="Pangilinan J."/>
            <person name="Kapitonov V."/>
            <person name="Jurka J."/>
            <person name="Salamov A."/>
            <person name="Shapiro H."/>
            <person name="Schmutz J."/>
            <person name="Grimwood J."/>
            <person name="Lindquist E."/>
            <person name="Lucas S."/>
            <person name="Grigoriev I.V."/>
            <person name="Schmitt R."/>
            <person name="Kirk D."/>
            <person name="Rokhsar D.S."/>
        </authorList>
    </citation>
    <scope>NUCLEOTIDE SEQUENCE [LARGE SCALE GENOMIC DNA]</scope>
    <source>
        <strain evidence="3">f. Nagariensis / Eve</strain>
    </source>
</reference>
<dbReference type="GO" id="GO:0005839">
    <property type="term" value="C:proteasome core complex"/>
    <property type="evidence" value="ECO:0007669"/>
    <property type="project" value="InterPro"/>
</dbReference>
<proteinExistence type="predicted"/>
<dbReference type="Pfam" id="PF00227">
    <property type="entry name" value="Proteasome"/>
    <property type="match status" value="1"/>
</dbReference>
<protein>
    <submittedName>
        <fullName evidence="2">Uncharacterized protein</fullName>
    </submittedName>
</protein>
<evidence type="ECO:0000313" key="2">
    <source>
        <dbReference type="EMBL" id="EFJ46872.1"/>
    </source>
</evidence>
<dbReference type="KEGG" id="vcn:VOLCADRAFT_92617"/>
<keyword evidence="1" id="KW-0888">Threonine protease</keyword>